<keyword evidence="6 10" id="KW-0223">Dioxygenase</keyword>
<evidence type="ECO:0000256" key="5">
    <source>
        <dbReference type="ARBA" id="ARBA00022723"/>
    </source>
</evidence>
<dbReference type="GO" id="GO:0005737">
    <property type="term" value="C:cytoplasm"/>
    <property type="evidence" value="ECO:0007669"/>
    <property type="project" value="UniProtKB-SubCell"/>
</dbReference>
<feature type="binding site" evidence="10">
    <location>
        <position position="110"/>
    </location>
    <ligand>
        <name>Fe cation</name>
        <dbReference type="ChEBI" id="CHEBI:24875"/>
        <note>catalytic</note>
    </ligand>
</feature>
<dbReference type="PANTHER" id="PTHR15497">
    <property type="entry name" value="3-HYDROXYANTHRANILATE 3,4-DIOXYGENASE"/>
    <property type="match status" value="1"/>
</dbReference>
<comment type="pathway">
    <text evidence="10">Cofactor biosynthesis; NAD(+) biosynthesis; quinolinate from L-kynurenine: step 3/3.</text>
</comment>
<evidence type="ECO:0000256" key="4">
    <source>
        <dbReference type="ARBA" id="ARBA00022642"/>
    </source>
</evidence>
<evidence type="ECO:0000256" key="9">
    <source>
        <dbReference type="ARBA" id="ARBA00052793"/>
    </source>
</evidence>
<dbReference type="GO" id="GO:0008198">
    <property type="term" value="F:ferrous iron binding"/>
    <property type="evidence" value="ECO:0007669"/>
    <property type="project" value="UniProtKB-UniRule"/>
</dbReference>
<dbReference type="STRING" id="400727.A0A2T7NXD8"/>
<feature type="binding site" evidence="10">
    <location>
        <position position="72"/>
    </location>
    <ligand>
        <name>substrate</name>
    </ligand>
</feature>
<feature type="region of interest" description="Disordered" evidence="11">
    <location>
        <begin position="1"/>
        <end position="20"/>
    </location>
</feature>
<dbReference type="Pfam" id="PF06052">
    <property type="entry name" value="3-HAO"/>
    <property type="match status" value="1"/>
</dbReference>
<accession>A0A2T7NXD8</accession>
<dbReference type="GO" id="GO:0043420">
    <property type="term" value="P:anthranilate metabolic process"/>
    <property type="evidence" value="ECO:0007669"/>
    <property type="project" value="UniProtKB-UniRule"/>
</dbReference>
<feature type="binding site" evidence="10">
    <location>
        <position position="114"/>
    </location>
    <ligand>
        <name>substrate</name>
    </ligand>
</feature>
<dbReference type="CDD" id="cd06123">
    <property type="entry name" value="cupin_HAO"/>
    <property type="match status" value="1"/>
</dbReference>
<feature type="region of interest" description="Domain B" evidence="10">
    <location>
        <begin position="184"/>
        <end position="310"/>
    </location>
</feature>
<organism evidence="12 13">
    <name type="scientific">Pomacea canaliculata</name>
    <name type="common">Golden apple snail</name>
    <dbReference type="NCBI Taxonomy" id="400727"/>
    <lineage>
        <taxon>Eukaryota</taxon>
        <taxon>Metazoa</taxon>
        <taxon>Spiralia</taxon>
        <taxon>Lophotrochozoa</taxon>
        <taxon>Mollusca</taxon>
        <taxon>Gastropoda</taxon>
        <taxon>Caenogastropoda</taxon>
        <taxon>Architaenioglossa</taxon>
        <taxon>Ampullarioidea</taxon>
        <taxon>Ampullariidae</taxon>
        <taxon>Pomacea</taxon>
    </lineage>
</organism>
<dbReference type="HAMAP" id="MF_00825">
    <property type="entry name" value="3_HAO"/>
    <property type="match status" value="1"/>
</dbReference>
<dbReference type="EMBL" id="PZQS01000008">
    <property type="protein sequence ID" value="PVD25825.1"/>
    <property type="molecule type" value="Genomic_DNA"/>
</dbReference>
<dbReference type="InterPro" id="IPR014710">
    <property type="entry name" value="RmlC-like_jellyroll"/>
</dbReference>
<dbReference type="NCBIfam" id="TIGR03037">
    <property type="entry name" value="anthran_nbaC"/>
    <property type="match status" value="1"/>
</dbReference>
<dbReference type="AlphaFoldDB" id="A0A2T7NXD8"/>
<evidence type="ECO:0000313" key="13">
    <source>
        <dbReference type="Proteomes" id="UP000245119"/>
    </source>
</evidence>
<dbReference type="InterPro" id="IPR010329">
    <property type="entry name" value="3hydroanth_dOase"/>
</dbReference>
<comment type="subcellular location">
    <subcellularLocation>
        <location evidence="10">Cytoplasm</location>
    </subcellularLocation>
</comment>
<evidence type="ECO:0000313" key="12">
    <source>
        <dbReference type="EMBL" id="PVD25825.1"/>
    </source>
</evidence>
<keyword evidence="5 10" id="KW-0479">Metal-binding</keyword>
<keyword evidence="3 10" id="KW-0963">Cytoplasm</keyword>
<dbReference type="OrthoDB" id="204928at2759"/>
<comment type="similarity">
    <text evidence="10">Belongs to the 3-HAO family.</text>
</comment>
<name>A0A2T7NXD8_POMCA</name>
<dbReference type="GO" id="GO:0000334">
    <property type="term" value="F:3-hydroxyanthranilate 3,4-dioxygenase activity"/>
    <property type="evidence" value="ECO:0007669"/>
    <property type="project" value="UniProtKB-UniRule"/>
</dbReference>
<comment type="catalytic activity">
    <reaction evidence="9 10">
        <text>3-hydroxyanthranilate + O2 = (2Z,4Z)-2-amino-3-carboxymuconate 6-semialdehyde</text>
        <dbReference type="Rhea" id="RHEA:17953"/>
        <dbReference type="ChEBI" id="CHEBI:15379"/>
        <dbReference type="ChEBI" id="CHEBI:36559"/>
        <dbReference type="ChEBI" id="CHEBI:77612"/>
        <dbReference type="EC" id="1.13.11.6"/>
    </reaction>
</comment>
<evidence type="ECO:0000256" key="11">
    <source>
        <dbReference type="SAM" id="MobiDB-lite"/>
    </source>
</evidence>
<feature type="binding site" evidence="10">
    <location>
        <position position="124"/>
    </location>
    <ligand>
        <name>substrate</name>
    </ligand>
</feature>
<keyword evidence="4 10" id="KW-0662">Pyridine nucleotide biosynthesis</keyword>
<feature type="binding site" evidence="10">
    <location>
        <position position="72"/>
    </location>
    <ligand>
        <name>Fe cation</name>
        <dbReference type="ChEBI" id="CHEBI:24875"/>
        <note>catalytic</note>
    </ligand>
</feature>
<evidence type="ECO:0000256" key="3">
    <source>
        <dbReference type="ARBA" id="ARBA00022490"/>
    </source>
</evidence>
<comment type="function">
    <text evidence="2 10">Catalyzes the oxidative ring opening of 3-hydroxyanthranilate to 2-amino-3-carboxymuconate semialdehyde, which spontaneously cyclizes to quinolinate.</text>
</comment>
<comment type="caution">
    <text evidence="10">Lacks conserved residue(s) required for the propagation of feature annotation.</text>
</comment>
<feature type="binding site" evidence="10">
    <location>
        <position position="66"/>
    </location>
    <ligand>
        <name>Fe cation</name>
        <dbReference type="ChEBI" id="CHEBI:24875"/>
        <note>catalytic</note>
    </ligand>
</feature>
<dbReference type="Proteomes" id="UP000245119">
    <property type="component" value="Linkage Group LG8"/>
</dbReference>
<dbReference type="GO" id="GO:0034354">
    <property type="term" value="P:'de novo' NAD+ biosynthetic process from L-tryptophan"/>
    <property type="evidence" value="ECO:0007669"/>
    <property type="project" value="UniProtKB-UniRule"/>
</dbReference>
<dbReference type="GO" id="GO:0019805">
    <property type="term" value="P:quinolinate biosynthetic process"/>
    <property type="evidence" value="ECO:0007669"/>
    <property type="project" value="UniProtKB-UniRule"/>
</dbReference>
<evidence type="ECO:0000256" key="7">
    <source>
        <dbReference type="ARBA" id="ARBA00023002"/>
    </source>
</evidence>
<dbReference type="EC" id="1.13.11.6" evidence="10"/>
<dbReference type="GO" id="GO:0006569">
    <property type="term" value="P:L-tryptophan catabolic process"/>
    <property type="evidence" value="ECO:0007669"/>
    <property type="project" value="UniProtKB-UniRule"/>
</dbReference>
<dbReference type="UniPathway" id="UPA00253">
    <property type="reaction ID" value="UER00330"/>
</dbReference>
<keyword evidence="8 10" id="KW-0408">Iron</keyword>
<feature type="binding site" evidence="10">
    <location>
        <position position="62"/>
    </location>
    <ligand>
        <name>O2</name>
        <dbReference type="ChEBI" id="CHEBI:15379"/>
    </ligand>
</feature>
<dbReference type="SUPFAM" id="SSF51182">
    <property type="entry name" value="RmlC-like cupins"/>
    <property type="match status" value="2"/>
</dbReference>
<sequence>MADSETLQPQPKKRTSSSTSVLYNTDKWIEENKNFFLPPICNKMMHNDGQMKVMYVGGPNQRKDFHIEAGEELFYMLKGDMVLKVVENGKHRDVSIKEGEIFLLPARIAHSPQRKADTIGLVIERERTEDEKDGLRFYQEKDGKLTTDVLYEEWFHCEDLGSQLTPAIKKFFASEQYKTGKPIPGTILENPPVELNVDIALEDPFKLKTWIAENHSQLDEDGFIPVYGDPYQFQVTVYGKGKNTGKCDTAETFIWQIEGSSNVTVEGKEFTLEKNDTLLIRVGKEYKAKRPSGSVSLICYQDPTRKSMIG</sequence>
<evidence type="ECO:0000256" key="10">
    <source>
        <dbReference type="HAMAP-Rule" id="MF_03019"/>
    </source>
</evidence>
<dbReference type="FunFam" id="2.60.120.10:FF:000077">
    <property type="entry name" value="3-hydroxyanthranilate 3,4-dioxygenase"/>
    <property type="match status" value="1"/>
</dbReference>
<keyword evidence="13" id="KW-1185">Reference proteome</keyword>
<reference evidence="12 13" key="1">
    <citation type="submission" date="2018-04" db="EMBL/GenBank/DDBJ databases">
        <title>The genome of golden apple snail Pomacea canaliculata provides insight into stress tolerance and invasive adaptation.</title>
        <authorList>
            <person name="Liu C."/>
            <person name="Liu B."/>
            <person name="Ren Y."/>
            <person name="Zhang Y."/>
            <person name="Wang H."/>
            <person name="Li S."/>
            <person name="Jiang F."/>
            <person name="Yin L."/>
            <person name="Zhang G."/>
            <person name="Qian W."/>
            <person name="Fan W."/>
        </authorList>
    </citation>
    <scope>NUCLEOTIDE SEQUENCE [LARGE SCALE GENOMIC DNA]</scope>
    <source>
        <strain evidence="12">SZHN2017</strain>
        <tissue evidence="12">Muscle</tissue>
    </source>
</reference>
<evidence type="ECO:0000256" key="1">
    <source>
        <dbReference type="ARBA" id="ARBA00001954"/>
    </source>
</evidence>
<dbReference type="PANTHER" id="PTHR15497:SF1">
    <property type="entry name" value="3-HYDROXYANTHRANILATE 3,4-DIOXYGENASE"/>
    <property type="match status" value="1"/>
</dbReference>
<evidence type="ECO:0000256" key="2">
    <source>
        <dbReference type="ARBA" id="ARBA00002752"/>
    </source>
</evidence>
<gene>
    <name evidence="12" type="ORF">C0Q70_13488</name>
</gene>
<dbReference type="InterPro" id="IPR011051">
    <property type="entry name" value="RmlC_Cupin_sf"/>
</dbReference>
<keyword evidence="7 10" id="KW-0560">Oxidoreductase</keyword>
<evidence type="ECO:0000256" key="6">
    <source>
        <dbReference type="ARBA" id="ARBA00022964"/>
    </source>
</evidence>
<protein>
    <recommendedName>
        <fullName evidence="10">3-hydroxyanthranilate 3,4-dioxygenase</fullName>
        <ecNumber evidence="10">1.13.11.6</ecNumber>
    </recommendedName>
    <alternativeName>
        <fullName evidence="10">3-hydroxyanthranilate oxygenase</fullName>
        <shortName evidence="10">3-HAO</shortName>
    </alternativeName>
    <alternativeName>
        <fullName evidence="10">3-hydroxyanthranilic acid dioxygenase</fullName>
        <shortName evidence="10">HAD</shortName>
    </alternativeName>
</protein>
<dbReference type="Gene3D" id="2.60.120.10">
    <property type="entry name" value="Jelly Rolls"/>
    <property type="match status" value="1"/>
</dbReference>
<comment type="cofactor">
    <cofactor evidence="1 10">
        <name>Fe(2+)</name>
        <dbReference type="ChEBI" id="CHEBI:29033"/>
    </cofactor>
</comment>
<comment type="caution">
    <text evidence="12">The sequence shown here is derived from an EMBL/GenBank/DDBJ whole genome shotgun (WGS) entry which is preliminary data.</text>
</comment>
<evidence type="ECO:0000256" key="8">
    <source>
        <dbReference type="ARBA" id="ARBA00023004"/>
    </source>
</evidence>
<feature type="region of interest" description="Domain A (catalytic)" evidence="10">
    <location>
        <begin position="1"/>
        <end position="184"/>
    </location>
</feature>
<proteinExistence type="inferred from homology"/>